<reference evidence="5" key="1">
    <citation type="submission" date="2016-06" db="UniProtKB">
        <authorList>
            <consortium name="WormBaseParasite"/>
        </authorList>
    </citation>
    <scope>IDENTIFICATION</scope>
</reference>
<keyword evidence="4" id="KW-1185">Reference proteome</keyword>
<dbReference type="Pfam" id="PF00307">
    <property type="entry name" value="CH"/>
    <property type="match status" value="1"/>
</dbReference>
<protein>
    <submittedName>
        <fullName evidence="5">Calponin-homology (CH) domain-containing protein</fullName>
    </submittedName>
</protein>
<dbReference type="SMART" id="SM00033">
    <property type="entry name" value="CH"/>
    <property type="match status" value="1"/>
</dbReference>
<proteinExistence type="predicted"/>
<feature type="domain" description="Calponin-homology (CH)" evidence="2">
    <location>
        <begin position="281"/>
        <end position="385"/>
    </location>
</feature>
<dbReference type="PANTHER" id="PTHR23167">
    <property type="entry name" value="CALPONIN HOMOLOGY DOMAIN-CONTAINING PROTEIN DDB_G0272472-RELATED"/>
    <property type="match status" value="1"/>
</dbReference>
<evidence type="ECO:0000313" key="3">
    <source>
        <dbReference type="EMBL" id="VDM23819.1"/>
    </source>
</evidence>
<dbReference type="Proteomes" id="UP000050794">
    <property type="component" value="Unassembled WGS sequence"/>
</dbReference>
<dbReference type="EMBL" id="UYWY01000074">
    <property type="protein sequence ID" value="VDM23819.1"/>
    <property type="molecule type" value="Genomic_DNA"/>
</dbReference>
<organism evidence="4 5">
    <name type="scientific">Toxocara canis</name>
    <name type="common">Canine roundworm</name>
    <dbReference type="NCBI Taxonomy" id="6265"/>
    <lineage>
        <taxon>Eukaryota</taxon>
        <taxon>Metazoa</taxon>
        <taxon>Ecdysozoa</taxon>
        <taxon>Nematoda</taxon>
        <taxon>Chromadorea</taxon>
        <taxon>Rhabditida</taxon>
        <taxon>Spirurina</taxon>
        <taxon>Ascaridomorpha</taxon>
        <taxon>Ascaridoidea</taxon>
        <taxon>Toxocaridae</taxon>
        <taxon>Toxocara</taxon>
    </lineage>
</organism>
<sequence length="388" mass="44592">MGGVVSSSLSKLLRRRQLGESIKSKWTVVFRKEVADNKSKCDQRSKFHQTREECDSASVKLEVKERELVELSEALDVSRRGSNVRSALSTSYIEKVESLTAELEESRKREIQLRAQVDRLSDLLKRKVLVEDNSTEAKQNDENKENREIQKLKEENERLRAIIGELNGEKGTLGEALRDTKEESDRLMQEIIQLKSTIEVEREEWNHLQADLLIAVRVANDFKIEAQEKMMSLYARIADLQRRRQSSVTDISVGNMKLFDDQQQSWEDVAWQRLMSGCERSSRRDALLRWCQQAISAHPNLELTNFSSSWTDGKALCYLLANFYPEKINADSVSSLSAEECIKLALDVGMHIGIEVQLSVDEILCSESLDWTLMKYILYIYYLVSVQG</sequence>
<gene>
    <name evidence="3" type="ORF">TCNE_LOCUS204</name>
</gene>
<dbReference type="PANTHER" id="PTHR23167:SF69">
    <property type="entry name" value="FI18193P1"/>
    <property type="match status" value="1"/>
</dbReference>
<dbReference type="SUPFAM" id="SSF47576">
    <property type="entry name" value="Calponin-homology domain, CH-domain"/>
    <property type="match status" value="1"/>
</dbReference>
<dbReference type="InterPro" id="IPR036872">
    <property type="entry name" value="CH_dom_sf"/>
</dbReference>
<dbReference type="Gene3D" id="1.10.418.10">
    <property type="entry name" value="Calponin-like domain"/>
    <property type="match status" value="1"/>
</dbReference>
<evidence type="ECO:0000256" key="1">
    <source>
        <dbReference type="SAM" id="Coils"/>
    </source>
</evidence>
<dbReference type="InterPro" id="IPR050540">
    <property type="entry name" value="F-actin_Monoox_Mical"/>
</dbReference>
<evidence type="ECO:0000259" key="2">
    <source>
        <dbReference type="PROSITE" id="PS50021"/>
    </source>
</evidence>
<reference evidence="3 4" key="2">
    <citation type="submission" date="2018-11" db="EMBL/GenBank/DDBJ databases">
        <authorList>
            <consortium name="Pathogen Informatics"/>
        </authorList>
    </citation>
    <scope>NUCLEOTIDE SEQUENCE [LARGE SCALE GENOMIC DNA]</scope>
</reference>
<keyword evidence="1" id="KW-0175">Coiled coil</keyword>
<dbReference type="PROSITE" id="PS50021">
    <property type="entry name" value="CH"/>
    <property type="match status" value="1"/>
</dbReference>
<feature type="coiled-coil region" evidence="1">
    <location>
        <begin position="54"/>
        <end position="243"/>
    </location>
</feature>
<dbReference type="AlphaFoldDB" id="A0A183TVD4"/>
<evidence type="ECO:0000313" key="5">
    <source>
        <dbReference type="WBParaSite" id="TCNE_0000020301-mRNA-1"/>
    </source>
</evidence>
<dbReference type="InterPro" id="IPR001715">
    <property type="entry name" value="CH_dom"/>
</dbReference>
<accession>A0A183TVD4</accession>
<dbReference type="WBParaSite" id="TCNE_0000020301-mRNA-1">
    <property type="protein sequence ID" value="TCNE_0000020301-mRNA-1"/>
    <property type="gene ID" value="TCNE_0000020301"/>
</dbReference>
<name>A0A183TVD4_TOXCA</name>
<evidence type="ECO:0000313" key="4">
    <source>
        <dbReference type="Proteomes" id="UP000050794"/>
    </source>
</evidence>